<sequence length="76" mass="8821">MRRFADVNENTPHARRIWWLAATGIIGGETVRCRRIIVPVGAVMSKSTLRKMLTMWMLCEKCITFSGECLRRWHNG</sequence>
<dbReference type="Proteomes" id="UP000003656">
    <property type="component" value="Unassembled WGS sequence"/>
</dbReference>
<evidence type="ECO:0000313" key="2">
    <source>
        <dbReference type="Proteomes" id="UP000003656"/>
    </source>
</evidence>
<accession>D1NVT2</accession>
<dbReference type="AlphaFoldDB" id="D1NVT2"/>
<protein>
    <submittedName>
        <fullName evidence="1">Uncharacterized protein</fullName>
    </submittedName>
</protein>
<organism evidence="1 2">
    <name type="scientific">Bifidobacterium gallicum DSM 20093 = LMG 11596</name>
    <dbReference type="NCBI Taxonomy" id="561180"/>
    <lineage>
        <taxon>Bacteria</taxon>
        <taxon>Bacillati</taxon>
        <taxon>Actinomycetota</taxon>
        <taxon>Actinomycetes</taxon>
        <taxon>Bifidobacteriales</taxon>
        <taxon>Bifidobacteriaceae</taxon>
        <taxon>Bifidobacterium</taxon>
    </lineage>
</organism>
<dbReference type="EMBL" id="ABXB03000003">
    <property type="protein sequence ID" value="EFA22933.1"/>
    <property type="molecule type" value="Genomic_DNA"/>
</dbReference>
<name>D1NVT2_9BIFI</name>
<dbReference type="STRING" id="561180.BIFGAL_03975"/>
<proteinExistence type="predicted"/>
<reference evidence="1 2" key="1">
    <citation type="submission" date="2009-11" db="EMBL/GenBank/DDBJ databases">
        <authorList>
            <person name="Weinstock G."/>
            <person name="Sodergren E."/>
            <person name="Clifton S."/>
            <person name="Fulton L."/>
            <person name="Fulton B."/>
            <person name="Courtney L."/>
            <person name="Fronick C."/>
            <person name="Harrison M."/>
            <person name="Strong C."/>
            <person name="Farmer C."/>
            <person name="Delahaunty K."/>
            <person name="Markovic C."/>
            <person name="Hall O."/>
            <person name="Minx P."/>
            <person name="Tomlinson C."/>
            <person name="Mitreva M."/>
            <person name="Nelson J."/>
            <person name="Hou S."/>
            <person name="Wollam A."/>
            <person name="Pepin K.H."/>
            <person name="Johnson M."/>
            <person name="Bhonagiri V."/>
            <person name="Nash W.E."/>
            <person name="Warren W."/>
            <person name="Chinwalla A."/>
            <person name="Mardis E.R."/>
            <person name="Wilson R.K."/>
        </authorList>
    </citation>
    <scope>NUCLEOTIDE SEQUENCE [LARGE SCALE GENOMIC DNA]</scope>
    <source>
        <strain evidence="1 2">DSM 20093</strain>
    </source>
</reference>
<evidence type="ECO:0000313" key="1">
    <source>
        <dbReference type="EMBL" id="EFA22933.1"/>
    </source>
</evidence>
<comment type="caution">
    <text evidence="1">The sequence shown here is derived from an EMBL/GenBank/DDBJ whole genome shotgun (WGS) entry which is preliminary data.</text>
</comment>
<gene>
    <name evidence="1" type="ORF">BIFGAL_03975</name>
</gene>